<reference evidence="3" key="1">
    <citation type="submission" date="2015-02" db="EMBL/GenBank/DDBJ databases">
        <authorList>
            <person name="Chooi Y.-H."/>
        </authorList>
    </citation>
    <scope>NUCLEOTIDE SEQUENCE [LARGE SCALE GENOMIC DNA]</scope>
    <source>
        <strain evidence="3">strain Y</strain>
    </source>
</reference>
<dbReference type="EMBL" id="LN829119">
    <property type="protein sequence ID" value="CPR17490.1"/>
    <property type="molecule type" value="Genomic_DNA"/>
</dbReference>
<evidence type="ECO:0000256" key="1">
    <source>
        <dbReference type="SAM" id="MobiDB-lite"/>
    </source>
</evidence>
<feature type="compositionally biased region" description="Basic and acidic residues" evidence="1">
    <location>
        <begin position="9"/>
        <end position="21"/>
    </location>
</feature>
<protein>
    <submittedName>
        <fullName evidence="2">Uncharacterized protein</fullName>
    </submittedName>
</protein>
<proteinExistence type="predicted"/>
<feature type="region of interest" description="Disordered" evidence="1">
    <location>
        <begin position="34"/>
        <end position="57"/>
    </location>
</feature>
<accession>A0A0D6JCW9</accession>
<evidence type="ECO:0000313" key="3">
    <source>
        <dbReference type="Proteomes" id="UP000033187"/>
    </source>
</evidence>
<dbReference type="Proteomes" id="UP000033187">
    <property type="component" value="Chromosome 1"/>
</dbReference>
<name>A0A0D6JCW9_9HYPH</name>
<dbReference type="AlphaFoldDB" id="A0A0D6JCW9"/>
<gene>
    <name evidence="2" type="ORF">YBN1229_v1_1281</name>
</gene>
<evidence type="ECO:0000313" key="2">
    <source>
        <dbReference type="EMBL" id="CPR17490.1"/>
    </source>
</evidence>
<dbReference type="KEGG" id="fiy:BN1229_v1_1281"/>
<feature type="region of interest" description="Disordered" evidence="1">
    <location>
        <begin position="1"/>
        <end position="21"/>
    </location>
</feature>
<organism evidence="2 3">
    <name type="scientific">Candidatus Filomicrobium marinum</name>
    <dbReference type="NCBI Taxonomy" id="1608628"/>
    <lineage>
        <taxon>Bacteria</taxon>
        <taxon>Pseudomonadati</taxon>
        <taxon>Pseudomonadota</taxon>
        <taxon>Alphaproteobacteria</taxon>
        <taxon>Hyphomicrobiales</taxon>
        <taxon>Hyphomicrobiaceae</taxon>
        <taxon>Filomicrobium</taxon>
    </lineage>
</organism>
<sequence length="57" mass="6384">MAAANSDASARESRDPLNDEVQEEKLWLKVIPDITTSSQPPSHVGQHRSSAPFRRRI</sequence>
<dbReference type="KEGG" id="fil:BN1229_v1_1283"/>
<keyword evidence="3" id="KW-1185">Reference proteome</keyword>